<organism evidence="5 6">
    <name type="scientific">Brevundimonas alba</name>
    <dbReference type="NCBI Taxonomy" id="74314"/>
    <lineage>
        <taxon>Bacteria</taxon>
        <taxon>Pseudomonadati</taxon>
        <taxon>Pseudomonadota</taxon>
        <taxon>Alphaproteobacteria</taxon>
        <taxon>Caulobacterales</taxon>
        <taxon>Caulobacteraceae</taxon>
        <taxon>Brevundimonas</taxon>
    </lineage>
</organism>
<dbReference type="EC" id="4.2.1.96" evidence="4"/>
<dbReference type="Pfam" id="PF01329">
    <property type="entry name" value="Pterin_4a"/>
    <property type="match status" value="1"/>
</dbReference>
<proteinExistence type="inferred from homology"/>
<evidence type="ECO:0000256" key="2">
    <source>
        <dbReference type="ARBA" id="ARBA00006472"/>
    </source>
</evidence>
<name>A0A7X5YIM2_9CAUL</name>
<protein>
    <recommendedName>
        <fullName evidence="4">Putative pterin-4-alpha-carbinolamine dehydratase</fullName>
        <shortName evidence="4">PHS</shortName>
        <ecNumber evidence="4">4.2.1.96</ecNumber>
    </recommendedName>
    <alternativeName>
        <fullName evidence="4">4-alpha-hydroxy-tetrahydropterin dehydratase</fullName>
    </alternativeName>
    <alternativeName>
        <fullName evidence="4">Pterin carbinolamine dehydratase</fullName>
        <shortName evidence="4">PCD</shortName>
    </alternativeName>
</protein>
<dbReference type="HAMAP" id="MF_00434">
    <property type="entry name" value="Pterin_4_alpha"/>
    <property type="match status" value="1"/>
</dbReference>
<dbReference type="PANTHER" id="PTHR12599">
    <property type="entry name" value="PTERIN-4-ALPHA-CARBINOLAMINE DEHYDRATASE"/>
    <property type="match status" value="1"/>
</dbReference>
<dbReference type="NCBIfam" id="NF002020">
    <property type="entry name" value="PRK00823.1-5"/>
    <property type="match status" value="1"/>
</dbReference>
<evidence type="ECO:0000313" key="5">
    <source>
        <dbReference type="EMBL" id="NJC40638.1"/>
    </source>
</evidence>
<dbReference type="InterPro" id="IPR036428">
    <property type="entry name" value="PCD_sf"/>
</dbReference>
<sequence>MADRLDVDEVLAELPSWRAHPGDRPAIERKFVFSDFNAAFGFMTRVALLADKVDHHPEWFNVYNRVEVVLTTHDAGGVTQRDVAMARFMDEAAAAMGAKA</sequence>
<accession>A0A7X5YIM2</accession>
<dbReference type="GO" id="GO:0008124">
    <property type="term" value="F:4-alpha-hydroxytetrahydrobiopterin dehydratase activity"/>
    <property type="evidence" value="ECO:0007669"/>
    <property type="project" value="UniProtKB-UniRule"/>
</dbReference>
<evidence type="ECO:0000256" key="4">
    <source>
        <dbReference type="HAMAP-Rule" id="MF_00434"/>
    </source>
</evidence>
<reference evidence="5 6" key="1">
    <citation type="submission" date="2020-03" db="EMBL/GenBank/DDBJ databases">
        <title>Genomic Encyclopedia of Type Strains, Phase IV (KMG-IV): sequencing the most valuable type-strain genomes for metagenomic binning, comparative biology and taxonomic classification.</title>
        <authorList>
            <person name="Goeker M."/>
        </authorList>
    </citation>
    <scope>NUCLEOTIDE SEQUENCE [LARGE SCALE GENOMIC DNA]</scope>
    <source>
        <strain evidence="5 6">DSM 4736</strain>
    </source>
</reference>
<comment type="catalytic activity">
    <reaction evidence="1 4">
        <text>(4aS,6R)-4a-hydroxy-L-erythro-5,6,7,8-tetrahydrobiopterin = (6R)-L-erythro-6,7-dihydrobiopterin + H2O</text>
        <dbReference type="Rhea" id="RHEA:11920"/>
        <dbReference type="ChEBI" id="CHEBI:15377"/>
        <dbReference type="ChEBI" id="CHEBI:15642"/>
        <dbReference type="ChEBI" id="CHEBI:43120"/>
        <dbReference type="EC" id="4.2.1.96"/>
    </reaction>
</comment>
<keyword evidence="3 4" id="KW-0456">Lyase</keyword>
<comment type="similarity">
    <text evidence="2 4">Belongs to the pterin-4-alpha-carbinolamine dehydratase family.</text>
</comment>
<evidence type="ECO:0000256" key="3">
    <source>
        <dbReference type="ARBA" id="ARBA00023239"/>
    </source>
</evidence>
<dbReference type="CDD" id="cd00914">
    <property type="entry name" value="PCD_DCoH_subfamily_b"/>
    <property type="match status" value="1"/>
</dbReference>
<dbReference type="EMBL" id="JAATJM010000001">
    <property type="protein sequence ID" value="NJC40638.1"/>
    <property type="molecule type" value="Genomic_DNA"/>
</dbReference>
<dbReference type="SUPFAM" id="SSF55248">
    <property type="entry name" value="PCD-like"/>
    <property type="match status" value="1"/>
</dbReference>
<dbReference type="NCBIfam" id="NF002018">
    <property type="entry name" value="PRK00823.1-3"/>
    <property type="match status" value="1"/>
</dbReference>
<dbReference type="InterPro" id="IPR001533">
    <property type="entry name" value="Pterin_deHydtase"/>
</dbReference>
<dbReference type="GO" id="GO:0006729">
    <property type="term" value="P:tetrahydrobiopterin biosynthetic process"/>
    <property type="evidence" value="ECO:0007669"/>
    <property type="project" value="InterPro"/>
</dbReference>
<keyword evidence="6" id="KW-1185">Reference proteome</keyword>
<dbReference type="Gene3D" id="3.30.1360.20">
    <property type="entry name" value="Transcriptional coactivator/pterin dehydratase"/>
    <property type="match status" value="1"/>
</dbReference>
<evidence type="ECO:0000313" key="6">
    <source>
        <dbReference type="Proteomes" id="UP000587415"/>
    </source>
</evidence>
<comment type="caution">
    <text evidence="5">The sequence shown here is derived from an EMBL/GenBank/DDBJ whole genome shotgun (WGS) entry which is preliminary data.</text>
</comment>
<gene>
    <name evidence="5" type="ORF">GGQ87_000896</name>
</gene>
<dbReference type="PANTHER" id="PTHR12599:SF0">
    <property type="entry name" value="PTERIN-4-ALPHA-CARBINOLAMINE DEHYDRATASE"/>
    <property type="match status" value="1"/>
</dbReference>
<evidence type="ECO:0000256" key="1">
    <source>
        <dbReference type="ARBA" id="ARBA00001554"/>
    </source>
</evidence>
<dbReference type="AlphaFoldDB" id="A0A7X5YIM2"/>
<dbReference type="Proteomes" id="UP000587415">
    <property type="component" value="Unassembled WGS sequence"/>
</dbReference>
<dbReference type="RefSeq" id="WP_168045501.1">
    <property type="nucleotide sequence ID" value="NZ_JAATJM010000001.1"/>
</dbReference>